<keyword evidence="2" id="KW-1185">Reference proteome</keyword>
<gene>
    <name evidence="1" type="ORF">GGQ74_000283</name>
</gene>
<evidence type="ECO:0000313" key="1">
    <source>
        <dbReference type="EMBL" id="NJB66643.1"/>
    </source>
</evidence>
<accession>A0A846QKD7</accession>
<dbReference type="RefSeq" id="WP_167939763.1">
    <property type="nucleotide sequence ID" value="NZ_JAATJA010000001.1"/>
</dbReference>
<evidence type="ECO:0000313" key="2">
    <source>
        <dbReference type="Proteomes" id="UP000580856"/>
    </source>
</evidence>
<proteinExistence type="predicted"/>
<comment type="caution">
    <text evidence="1">The sequence shown here is derived from an EMBL/GenBank/DDBJ whole genome shotgun (WGS) entry which is preliminary data.</text>
</comment>
<organism evidence="1 2">
    <name type="scientific">Desulfobaculum xiamenense</name>
    <dbReference type="NCBI Taxonomy" id="995050"/>
    <lineage>
        <taxon>Bacteria</taxon>
        <taxon>Pseudomonadati</taxon>
        <taxon>Thermodesulfobacteriota</taxon>
        <taxon>Desulfovibrionia</taxon>
        <taxon>Desulfovibrionales</taxon>
        <taxon>Desulfovibrionaceae</taxon>
        <taxon>Desulfobaculum</taxon>
    </lineage>
</organism>
<protein>
    <submittedName>
        <fullName evidence="1">Uncharacterized protein</fullName>
    </submittedName>
</protein>
<dbReference type="EMBL" id="JAATJA010000001">
    <property type="protein sequence ID" value="NJB66643.1"/>
    <property type="molecule type" value="Genomic_DNA"/>
</dbReference>
<dbReference type="Proteomes" id="UP000580856">
    <property type="component" value="Unassembled WGS sequence"/>
</dbReference>
<reference evidence="1 2" key="1">
    <citation type="submission" date="2020-03" db="EMBL/GenBank/DDBJ databases">
        <title>Genomic Encyclopedia of Type Strains, Phase IV (KMG-IV): sequencing the most valuable type-strain genomes for metagenomic binning, comparative biology and taxonomic classification.</title>
        <authorList>
            <person name="Goeker M."/>
        </authorList>
    </citation>
    <scope>NUCLEOTIDE SEQUENCE [LARGE SCALE GENOMIC DNA]</scope>
    <source>
        <strain evidence="1 2">DSM 24233</strain>
    </source>
</reference>
<sequence>MNTKRRFICFPEMHSPEGPQGVPAGAVLFDPGIGRPEPEFRYAPEALPLDRQTAGQWLGQATGYAEMFRTPGDMRAFAASSEDFFSGSTMDIASELFAMDAATNGRKAEEGRKAALKAQAVLLLAWVREQRLRELGSLDTGLDSAWEKFDMTVGLDPEDRDELEHIDADDFTALGDVSPYGEDDSWKGVLESMLFFLGTDDVLLVREPNVLAMWGEMGIELAPATPELAAAAQAMGLGDGDSLAMVTCPGYRLAGRTSEPADMPWLAAERTVLVALGD</sequence>
<name>A0A846QKD7_9BACT</name>
<dbReference type="AlphaFoldDB" id="A0A846QKD7"/>